<dbReference type="EMBL" id="CH476624">
    <property type="protein sequence ID" value="EDO01485.1"/>
    <property type="molecule type" value="Genomic_DNA"/>
</dbReference>
<dbReference type="HOGENOM" id="CLU_2623474_0_0_1"/>
<dbReference type="RefSeq" id="XP_001595870.1">
    <property type="nucleotide sequence ID" value="XM_001595820.1"/>
</dbReference>
<accession>A7EF69</accession>
<reference evidence="2" key="1">
    <citation type="journal article" date="2011" name="PLoS Genet.">
        <title>Genomic analysis of the necrotrophic fungal pathogens Sclerotinia sclerotiorum and Botrytis cinerea.</title>
        <authorList>
            <person name="Amselem J."/>
            <person name="Cuomo C.A."/>
            <person name="van Kan J.A."/>
            <person name="Viaud M."/>
            <person name="Benito E.P."/>
            <person name="Couloux A."/>
            <person name="Coutinho P.M."/>
            <person name="de Vries R.P."/>
            <person name="Dyer P.S."/>
            <person name="Fillinger S."/>
            <person name="Fournier E."/>
            <person name="Gout L."/>
            <person name="Hahn M."/>
            <person name="Kohn L."/>
            <person name="Lapalu N."/>
            <person name="Plummer K.M."/>
            <person name="Pradier J.M."/>
            <person name="Quevillon E."/>
            <person name="Sharon A."/>
            <person name="Simon A."/>
            <person name="ten Have A."/>
            <person name="Tudzynski B."/>
            <person name="Tudzynski P."/>
            <person name="Wincker P."/>
            <person name="Andrew M."/>
            <person name="Anthouard V."/>
            <person name="Beever R.E."/>
            <person name="Beffa R."/>
            <person name="Benoit I."/>
            <person name="Bouzid O."/>
            <person name="Brault B."/>
            <person name="Chen Z."/>
            <person name="Choquer M."/>
            <person name="Collemare J."/>
            <person name="Cotton P."/>
            <person name="Danchin E.G."/>
            <person name="Da Silva C."/>
            <person name="Gautier A."/>
            <person name="Giraud C."/>
            <person name="Giraud T."/>
            <person name="Gonzalez C."/>
            <person name="Grossetete S."/>
            <person name="Guldener U."/>
            <person name="Henrissat B."/>
            <person name="Howlett B.J."/>
            <person name="Kodira C."/>
            <person name="Kretschmer M."/>
            <person name="Lappartient A."/>
            <person name="Leroch M."/>
            <person name="Levis C."/>
            <person name="Mauceli E."/>
            <person name="Neuveglise C."/>
            <person name="Oeser B."/>
            <person name="Pearson M."/>
            <person name="Poulain J."/>
            <person name="Poussereau N."/>
            <person name="Quesneville H."/>
            <person name="Rascle C."/>
            <person name="Schumacher J."/>
            <person name="Segurens B."/>
            <person name="Sexton A."/>
            <person name="Silva E."/>
            <person name="Sirven C."/>
            <person name="Soanes D.M."/>
            <person name="Talbot N.J."/>
            <person name="Templeton M."/>
            <person name="Yandava C."/>
            <person name="Yarden O."/>
            <person name="Zeng Q."/>
            <person name="Rollins J.A."/>
            <person name="Lebrun M.H."/>
            <person name="Dickman M."/>
        </authorList>
    </citation>
    <scope>NUCLEOTIDE SEQUENCE [LARGE SCALE GENOMIC DNA]</scope>
    <source>
        <strain evidence="2">ATCC 18683 / 1980 / Ss-1</strain>
    </source>
</reference>
<organism evidence="1 2">
    <name type="scientific">Sclerotinia sclerotiorum (strain ATCC 18683 / 1980 / Ss-1)</name>
    <name type="common">White mold</name>
    <name type="synonym">Whetzelinia sclerotiorum</name>
    <dbReference type="NCBI Taxonomy" id="665079"/>
    <lineage>
        <taxon>Eukaryota</taxon>
        <taxon>Fungi</taxon>
        <taxon>Dikarya</taxon>
        <taxon>Ascomycota</taxon>
        <taxon>Pezizomycotina</taxon>
        <taxon>Leotiomycetes</taxon>
        <taxon>Helotiales</taxon>
        <taxon>Sclerotiniaceae</taxon>
        <taxon>Sclerotinia</taxon>
    </lineage>
</organism>
<dbReference type="InParanoid" id="A7EF69"/>
<gene>
    <name evidence="1" type="ORF">SS1G_03960</name>
</gene>
<dbReference type="Proteomes" id="UP000001312">
    <property type="component" value="Unassembled WGS sequence"/>
</dbReference>
<dbReference type="AlphaFoldDB" id="A7EF69"/>
<proteinExistence type="predicted"/>
<evidence type="ECO:0000313" key="2">
    <source>
        <dbReference type="Proteomes" id="UP000001312"/>
    </source>
</evidence>
<dbReference type="GeneID" id="5492095"/>
<dbReference type="KEGG" id="ssl:SS1G_03960"/>
<name>A7EF69_SCLS1</name>
<evidence type="ECO:0000313" key="1">
    <source>
        <dbReference type="EMBL" id="EDO01485.1"/>
    </source>
</evidence>
<protein>
    <submittedName>
        <fullName evidence="1">Uncharacterized protein</fullName>
    </submittedName>
</protein>
<keyword evidence="2" id="KW-1185">Reference proteome</keyword>
<sequence>MSSTIRLKSHGKFALKLESTNIELHDEDATILELYEENNKPMETYKKTLPISAQADFTTAREIAEGEAESIFLTSITT</sequence>